<dbReference type="EnsemblPlants" id="AVESA.00010b.r2.3AG0425260.1">
    <property type="protein sequence ID" value="AVESA.00010b.r2.3AG0425260.1.CDS.1"/>
    <property type="gene ID" value="AVESA.00010b.r2.3AG0425260"/>
</dbReference>
<protein>
    <submittedName>
        <fullName evidence="1">Uncharacterized protein</fullName>
    </submittedName>
</protein>
<keyword evidence="2" id="KW-1185">Reference proteome</keyword>
<dbReference type="Proteomes" id="UP001732700">
    <property type="component" value="Chromosome 3A"/>
</dbReference>
<proteinExistence type="predicted"/>
<reference evidence="1" key="2">
    <citation type="submission" date="2025-09" db="UniProtKB">
        <authorList>
            <consortium name="EnsemblPlants"/>
        </authorList>
    </citation>
    <scope>IDENTIFICATION</scope>
</reference>
<organism evidence="1 2">
    <name type="scientific">Avena sativa</name>
    <name type="common">Oat</name>
    <dbReference type="NCBI Taxonomy" id="4498"/>
    <lineage>
        <taxon>Eukaryota</taxon>
        <taxon>Viridiplantae</taxon>
        <taxon>Streptophyta</taxon>
        <taxon>Embryophyta</taxon>
        <taxon>Tracheophyta</taxon>
        <taxon>Spermatophyta</taxon>
        <taxon>Magnoliopsida</taxon>
        <taxon>Liliopsida</taxon>
        <taxon>Poales</taxon>
        <taxon>Poaceae</taxon>
        <taxon>BOP clade</taxon>
        <taxon>Pooideae</taxon>
        <taxon>Poodae</taxon>
        <taxon>Poeae</taxon>
        <taxon>Poeae Chloroplast Group 1 (Aveneae type)</taxon>
        <taxon>Aveninae</taxon>
        <taxon>Avena</taxon>
    </lineage>
</organism>
<evidence type="ECO:0000313" key="2">
    <source>
        <dbReference type="Proteomes" id="UP001732700"/>
    </source>
</evidence>
<accession>A0ACD5VHC9</accession>
<sequence>MEVASALASVLFAAFSLPCLLLLVVVAEAALRLAALAVRGDGYAWPSRSAFLGYRIARAGHFSYSSPSSSSSAAVSGGGGGYFQQDELLPPEFLDLLAVAVYRKGSTDAAVDCVFCLSRVDEGEEVRELRCRHVFHRECLDAWLLRPRATCPLCRDRLLPSEPPRACSRAFDDDEIYVEEHEDLSSSSYPYAAAGSYPHGSALWHM</sequence>
<evidence type="ECO:0000313" key="1">
    <source>
        <dbReference type="EnsemblPlants" id="AVESA.00010b.r2.3AG0425260.1.CDS.1"/>
    </source>
</evidence>
<reference evidence="1" key="1">
    <citation type="submission" date="2021-05" db="EMBL/GenBank/DDBJ databases">
        <authorList>
            <person name="Scholz U."/>
            <person name="Mascher M."/>
            <person name="Fiebig A."/>
        </authorList>
    </citation>
    <scope>NUCLEOTIDE SEQUENCE [LARGE SCALE GENOMIC DNA]</scope>
</reference>
<name>A0ACD5VHC9_AVESA</name>